<accession>A0A7I4ELF6</accession>
<dbReference type="InterPro" id="IPR057518">
    <property type="entry name" value="GRDP_C"/>
</dbReference>
<sequence>MASEPAEAAIALRNRVYEHHGPDRVLDPASYHQKELNCACRIEISVDLVSSAKLLLGFLRTIDSIENLHRGPALAHAIRRYAMCWMPLAAEAASAHAASSDSQTPNLALLPPLDVQWVWHCHCLSPLSYREYCMSKFGLVVEYTVLLDAPSEESARKRCKDLWCERYPAEPFNDNIARLFLTTLSERSEEDELPKSGLYDELEAIIARQSTFYYQVSQPYMWEERFLLAALERYRCFLHVVKKSRGDIVCVPTYDIDLMWHAHQLSPVAYARDTEALMGCVIHHDDSMERGPHTELEEGFDSTSRLWEDTFGQPYERAGTMYRGAKPVNLPAPPHDGHDGQEILERVPAALSSNFRPPDVNTRFRLLVPRRIVHVCIFMKREKNLQRNVKVDIESLFVRLRAKEAHKLLKIDTPIVLHTASELHWEMLCLLQCEVATVGVVLELRCHVKGCLRTLKQSKLIGSTLLTWGNLQNCPMLSTETVLALNDKMRAAAVKERSQAPELRLSASITPPVQGPYLLKTVPDRVTDDAGAMLSNLILRMNKYQPQQGRWITRTVLNHFGRECFVIRIRQARKLQSMCHCLLLLCRQAKGIWRKSGDRPIGVDWHERVINISEGGWTYVAGATGFTSGKVVGSAVPCADELEHDQMSWQLTTTLTTGLTLVISKPFYDSHDWEQNLEFSLTGSSTSLVRLINGRKLQYLVNDATPEQEDGFVTLVRYNAQAPQGKATALFNWKVSAMEVHPEEDVVLVLLLCIATMRSVADLGGKHLGNLFARHRHKEHKPGRKDWNSVVLEHVTSQSNLAMWYLNTPATFSTRDDGTDTHFNHAGSMGGACGSSCQAGDGMVSFRGNLRLDDTIRGWREVSRGSSSINTIGAWGRRTGSGIPLDYASNHRKER</sequence>
<dbReference type="EnsemblPlants" id="Pp3c9_20110V3.2">
    <property type="protein sequence ID" value="Pp3c9_20110V3.2"/>
    <property type="gene ID" value="Pp3c9_20110"/>
</dbReference>
<name>A0A7I4ELF6_PHYPA</name>
<evidence type="ECO:0000313" key="3">
    <source>
        <dbReference type="Proteomes" id="UP000006727"/>
    </source>
</evidence>
<feature type="domain" description="GRPD C-terminal" evidence="1">
    <location>
        <begin position="556"/>
        <end position="740"/>
    </location>
</feature>
<dbReference type="EMBL" id="ABEU02000009">
    <property type="status" value="NOT_ANNOTATED_CDS"/>
    <property type="molecule type" value="Genomic_DNA"/>
</dbReference>
<reference evidence="2 3" key="1">
    <citation type="journal article" date="2008" name="Science">
        <title>The Physcomitrella genome reveals evolutionary insights into the conquest of land by plants.</title>
        <authorList>
            <person name="Rensing S."/>
            <person name="Lang D."/>
            <person name="Zimmer A."/>
            <person name="Terry A."/>
            <person name="Salamov A."/>
            <person name="Shapiro H."/>
            <person name="Nishiyama T."/>
            <person name="Perroud P.-F."/>
            <person name="Lindquist E."/>
            <person name="Kamisugi Y."/>
            <person name="Tanahashi T."/>
            <person name="Sakakibara K."/>
            <person name="Fujita T."/>
            <person name="Oishi K."/>
            <person name="Shin-I T."/>
            <person name="Kuroki Y."/>
            <person name="Toyoda A."/>
            <person name="Suzuki Y."/>
            <person name="Hashimoto A."/>
            <person name="Yamaguchi K."/>
            <person name="Sugano A."/>
            <person name="Kohara Y."/>
            <person name="Fujiyama A."/>
            <person name="Anterola A."/>
            <person name="Aoki S."/>
            <person name="Ashton N."/>
            <person name="Barbazuk W.B."/>
            <person name="Barker E."/>
            <person name="Bennetzen J."/>
            <person name="Bezanilla M."/>
            <person name="Blankenship R."/>
            <person name="Cho S.H."/>
            <person name="Dutcher S."/>
            <person name="Estelle M."/>
            <person name="Fawcett J.A."/>
            <person name="Gundlach H."/>
            <person name="Hanada K."/>
            <person name="Heyl A."/>
            <person name="Hicks K.A."/>
            <person name="Hugh J."/>
            <person name="Lohr M."/>
            <person name="Mayer K."/>
            <person name="Melkozernov A."/>
            <person name="Murata T."/>
            <person name="Nelson D."/>
            <person name="Pils B."/>
            <person name="Prigge M."/>
            <person name="Reiss B."/>
            <person name="Renner T."/>
            <person name="Rombauts S."/>
            <person name="Rushton P."/>
            <person name="Sanderfoot A."/>
            <person name="Schween G."/>
            <person name="Shiu S.-H."/>
            <person name="Stueber K."/>
            <person name="Theodoulou F.L."/>
            <person name="Tu H."/>
            <person name="Van de Peer Y."/>
            <person name="Verrier P.J."/>
            <person name="Waters E."/>
            <person name="Wood A."/>
            <person name="Yang L."/>
            <person name="Cove D."/>
            <person name="Cuming A."/>
            <person name="Hasebe M."/>
            <person name="Lucas S."/>
            <person name="Mishler D.B."/>
            <person name="Reski R."/>
            <person name="Grigoriev I."/>
            <person name="Quatrano R.S."/>
            <person name="Boore J.L."/>
        </authorList>
    </citation>
    <scope>NUCLEOTIDE SEQUENCE [LARGE SCALE GENOMIC DNA]</scope>
    <source>
        <strain evidence="2 3">cv. Gransden 2004</strain>
    </source>
</reference>
<dbReference type="Gramene" id="Pp3c9_20110V3.2">
    <property type="protein sequence ID" value="Pp3c9_20110V3.2"/>
    <property type="gene ID" value="Pp3c9_20110"/>
</dbReference>
<protein>
    <recommendedName>
        <fullName evidence="1">GRPD C-terminal domain-containing protein</fullName>
    </recommendedName>
</protein>
<evidence type="ECO:0000259" key="1">
    <source>
        <dbReference type="Pfam" id="PF25335"/>
    </source>
</evidence>
<dbReference type="FunCoup" id="A0A7I4ELF6">
    <property type="interactions" value="746"/>
</dbReference>
<dbReference type="AlphaFoldDB" id="A0A7I4ELF6"/>
<dbReference type="Proteomes" id="UP000006727">
    <property type="component" value="Chromosome 9"/>
</dbReference>
<keyword evidence="3" id="KW-1185">Reference proteome</keyword>
<gene>
    <name evidence="2" type="primary">LOC112286222</name>
</gene>
<proteinExistence type="predicted"/>
<evidence type="ECO:0000313" key="2">
    <source>
        <dbReference type="EnsemblPlants" id="Pp3c9_20110V3.2"/>
    </source>
</evidence>
<dbReference type="Pfam" id="PF07173">
    <property type="entry name" value="GRDP-like"/>
    <property type="match status" value="1"/>
</dbReference>
<organism evidence="2 3">
    <name type="scientific">Physcomitrium patens</name>
    <name type="common">Spreading-leaved earth moss</name>
    <name type="synonym">Physcomitrella patens</name>
    <dbReference type="NCBI Taxonomy" id="3218"/>
    <lineage>
        <taxon>Eukaryota</taxon>
        <taxon>Viridiplantae</taxon>
        <taxon>Streptophyta</taxon>
        <taxon>Embryophyta</taxon>
        <taxon>Bryophyta</taxon>
        <taxon>Bryophytina</taxon>
        <taxon>Bryopsida</taxon>
        <taxon>Funariidae</taxon>
        <taxon>Funariales</taxon>
        <taxon>Funariaceae</taxon>
        <taxon>Physcomitrium</taxon>
    </lineage>
</organism>
<dbReference type="PANTHER" id="PTHR34365">
    <property type="entry name" value="ENOLASE (DUF1399)"/>
    <property type="match status" value="1"/>
</dbReference>
<reference evidence="2 3" key="2">
    <citation type="journal article" date="2018" name="Plant J.">
        <title>The Physcomitrella patens chromosome-scale assembly reveals moss genome structure and evolution.</title>
        <authorList>
            <person name="Lang D."/>
            <person name="Ullrich K.K."/>
            <person name="Murat F."/>
            <person name="Fuchs J."/>
            <person name="Jenkins J."/>
            <person name="Haas F.B."/>
            <person name="Piednoel M."/>
            <person name="Gundlach H."/>
            <person name="Van Bel M."/>
            <person name="Meyberg R."/>
            <person name="Vives C."/>
            <person name="Morata J."/>
            <person name="Symeonidi A."/>
            <person name="Hiss M."/>
            <person name="Muchero W."/>
            <person name="Kamisugi Y."/>
            <person name="Saleh O."/>
            <person name="Blanc G."/>
            <person name="Decker E.L."/>
            <person name="van Gessel N."/>
            <person name="Grimwood J."/>
            <person name="Hayes R.D."/>
            <person name="Graham S.W."/>
            <person name="Gunter L.E."/>
            <person name="McDaniel S.F."/>
            <person name="Hoernstein S.N.W."/>
            <person name="Larsson A."/>
            <person name="Li F.W."/>
            <person name="Perroud P.F."/>
            <person name="Phillips J."/>
            <person name="Ranjan P."/>
            <person name="Rokshar D.S."/>
            <person name="Rothfels C.J."/>
            <person name="Schneider L."/>
            <person name="Shu S."/>
            <person name="Stevenson D.W."/>
            <person name="Thummler F."/>
            <person name="Tillich M."/>
            <person name="Villarreal Aguilar J.C."/>
            <person name="Widiez T."/>
            <person name="Wong G.K."/>
            <person name="Wymore A."/>
            <person name="Zhang Y."/>
            <person name="Zimmer A.D."/>
            <person name="Quatrano R.S."/>
            <person name="Mayer K.F.X."/>
            <person name="Goodstein D."/>
            <person name="Casacuberta J.M."/>
            <person name="Vandepoele K."/>
            <person name="Reski R."/>
            <person name="Cuming A.C."/>
            <person name="Tuskan G.A."/>
            <person name="Maumus F."/>
            <person name="Salse J."/>
            <person name="Schmutz J."/>
            <person name="Rensing S.A."/>
        </authorList>
    </citation>
    <scope>NUCLEOTIDE SEQUENCE [LARGE SCALE GENOMIC DNA]</scope>
    <source>
        <strain evidence="2 3">cv. Gransden 2004</strain>
    </source>
</reference>
<dbReference type="InParanoid" id="A0A7I4ELF6"/>
<dbReference type="Pfam" id="PF25335">
    <property type="entry name" value="GRDP_C"/>
    <property type="match status" value="1"/>
</dbReference>
<reference evidence="2" key="3">
    <citation type="submission" date="2020-12" db="UniProtKB">
        <authorList>
            <consortium name="EnsemblPlants"/>
        </authorList>
    </citation>
    <scope>IDENTIFICATION</scope>
</reference>
<dbReference type="PANTHER" id="PTHR34365:SF2">
    <property type="entry name" value="ENOLASE (DUF1399)"/>
    <property type="match status" value="1"/>
</dbReference>
<dbReference type="InterPro" id="IPR009836">
    <property type="entry name" value="GRDP-like"/>
</dbReference>